<dbReference type="Pfam" id="PF25917">
    <property type="entry name" value="BSH_RND"/>
    <property type="match status" value="1"/>
</dbReference>
<dbReference type="SUPFAM" id="SSF111369">
    <property type="entry name" value="HlyD-like secretion proteins"/>
    <property type="match status" value="1"/>
</dbReference>
<evidence type="ECO:0000256" key="3">
    <source>
        <dbReference type="ARBA" id="ARBA00022448"/>
    </source>
</evidence>
<reference evidence="8" key="1">
    <citation type="submission" date="2020-03" db="EMBL/GenBank/DDBJ databases">
        <title>Draft sequencing of Paenibacilllus sp. S3N08.</title>
        <authorList>
            <person name="Kim D.-U."/>
        </authorList>
    </citation>
    <scope>NUCLEOTIDE SEQUENCE</scope>
    <source>
        <strain evidence="8">S3N08</strain>
    </source>
</reference>
<organism evidence="8 9">
    <name type="scientific">Paenibacillus agricola</name>
    <dbReference type="NCBI Taxonomy" id="2716264"/>
    <lineage>
        <taxon>Bacteria</taxon>
        <taxon>Bacillati</taxon>
        <taxon>Bacillota</taxon>
        <taxon>Bacilli</taxon>
        <taxon>Bacillales</taxon>
        <taxon>Paenibacillaceae</taxon>
        <taxon>Paenibacillus</taxon>
    </lineage>
</organism>
<dbReference type="RefSeq" id="WP_166146763.1">
    <property type="nucleotide sequence ID" value="NZ_JAAOIW010000002.1"/>
</dbReference>
<protein>
    <submittedName>
        <fullName evidence="8">Efflux RND transporter periplasmic adaptor subunit</fullName>
    </submittedName>
</protein>
<sequence>MKSRKKIGITLVTLLVICGAGAYWYWTWSSQPKNQAANTQEKIMPIKKGTIRSVVSGTSQFEARDMQNIIATADGTIKTMNLTRNQAVKKGEVLLEISVPSQEISLQESESTLQQLQKDVSELQNQQNNLQIIAPISGTLTLINNLDVGANVSKTSRFATISDSSSLIAKLPFQLENAVQLKKGDVLDLAVDGFNLTKTAKVEAIGTLPKADANGGKLLDVEIKVSNDGTLAAGMRVKGSLQLGGRLIESTDKATLDFNSVETILTNASGSIKELKVKNGNFVNKGELIASLFNDTLQNDISTKQSAMERQRNTINDLQEKIKQLTIIAPFDGVFSTDFANKRSNVLASYPVGSKIEINTLLGAVASLDYMQLPIQVDELDLPNVQTGMKAAVRVDSITNKVFEGEVNQVSTVGTTTNGVTFFDAVLSVKNTSELRYGMTATAEIIIQDKKDIILLPIEALQQQQGKRYVTLQQPDGTKAEKHEIKIGIRNKTDVEVTEGLKEGDQVVVATRRGTQNASQADIDRIRQQFQGGAGGAGVIPGGAGGTVPSGAGGAGGNQRTGGGGTR</sequence>
<feature type="coiled-coil region" evidence="4">
    <location>
        <begin position="301"/>
        <end position="328"/>
    </location>
</feature>
<dbReference type="EMBL" id="JAAOIW010000002">
    <property type="protein sequence ID" value="NHN29095.1"/>
    <property type="molecule type" value="Genomic_DNA"/>
</dbReference>
<name>A0ABX0J0V5_9BACL</name>
<evidence type="ECO:0000256" key="2">
    <source>
        <dbReference type="ARBA" id="ARBA00009477"/>
    </source>
</evidence>
<dbReference type="Proteomes" id="UP001165962">
    <property type="component" value="Unassembled WGS sequence"/>
</dbReference>
<keyword evidence="4" id="KW-0175">Coiled coil</keyword>
<comment type="caution">
    <text evidence="8">The sequence shown here is derived from an EMBL/GenBank/DDBJ whole genome shotgun (WGS) entry which is preliminary data.</text>
</comment>
<dbReference type="InterPro" id="IPR058627">
    <property type="entry name" value="MdtA-like_C"/>
</dbReference>
<evidence type="ECO:0000256" key="4">
    <source>
        <dbReference type="SAM" id="Coils"/>
    </source>
</evidence>
<evidence type="ECO:0000313" key="9">
    <source>
        <dbReference type="Proteomes" id="UP001165962"/>
    </source>
</evidence>
<feature type="domain" description="Multidrug resistance protein MdtA-like barrel-sandwich hybrid" evidence="6">
    <location>
        <begin position="71"/>
        <end position="155"/>
    </location>
</feature>
<evidence type="ECO:0000259" key="6">
    <source>
        <dbReference type="Pfam" id="PF25917"/>
    </source>
</evidence>
<comment type="similarity">
    <text evidence="2">Belongs to the membrane fusion protein (MFP) (TC 8.A.1) family.</text>
</comment>
<evidence type="ECO:0000256" key="1">
    <source>
        <dbReference type="ARBA" id="ARBA00004196"/>
    </source>
</evidence>
<dbReference type="NCBIfam" id="TIGR01730">
    <property type="entry name" value="RND_mfp"/>
    <property type="match status" value="1"/>
</dbReference>
<accession>A0ABX0J0V5</accession>
<dbReference type="InterPro" id="IPR058625">
    <property type="entry name" value="MdtA-like_BSH"/>
</dbReference>
<evidence type="ECO:0000256" key="5">
    <source>
        <dbReference type="SAM" id="MobiDB-lite"/>
    </source>
</evidence>
<keyword evidence="3" id="KW-0813">Transport</keyword>
<feature type="coiled-coil region" evidence="4">
    <location>
        <begin position="106"/>
        <end position="133"/>
    </location>
</feature>
<dbReference type="PANTHER" id="PTHR30469">
    <property type="entry name" value="MULTIDRUG RESISTANCE PROTEIN MDTA"/>
    <property type="match status" value="1"/>
</dbReference>
<dbReference type="Gene3D" id="2.40.420.20">
    <property type="match status" value="1"/>
</dbReference>
<feature type="domain" description="Multidrug resistance protein MdtA-like C-terminal permuted SH3" evidence="7">
    <location>
        <begin position="453"/>
        <end position="509"/>
    </location>
</feature>
<dbReference type="Gene3D" id="2.40.30.170">
    <property type="match status" value="1"/>
</dbReference>
<evidence type="ECO:0000259" key="7">
    <source>
        <dbReference type="Pfam" id="PF25967"/>
    </source>
</evidence>
<gene>
    <name evidence="8" type="ORF">G9U52_04545</name>
</gene>
<dbReference type="PANTHER" id="PTHR30469:SF33">
    <property type="entry name" value="SLR1207 PROTEIN"/>
    <property type="match status" value="1"/>
</dbReference>
<feature type="region of interest" description="Disordered" evidence="5">
    <location>
        <begin position="532"/>
        <end position="567"/>
    </location>
</feature>
<dbReference type="InterPro" id="IPR006143">
    <property type="entry name" value="RND_pump_MFP"/>
</dbReference>
<dbReference type="Gene3D" id="2.40.50.100">
    <property type="match status" value="2"/>
</dbReference>
<comment type="subcellular location">
    <subcellularLocation>
        <location evidence="1">Cell envelope</location>
    </subcellularLocation>
</comment>
<evidence type="ECO:0000313" key="8">
    <source>
        <dbReference type="EMBL" id="NHN29095.1"/>
    </source>
</evidence>
<dbReference type="Pfam" id="PF25967">
    <property type="entry name" value="RND-MFP_C"/>
    <property type="match status" value="1"/>
</dbReference>
<proteinExistence type="inferred from homology"/>
<keyword evidence="9" id="KW-1185">Reference proteome</keyword>